<organism evidence="2 3">
    <name type="scientific">Lithocarpus litseifolius</name>
    <dbReference type="NCBI Taxonomy" id="425828"/>
    <lineage>
        <taxon>Eukaryota</taxon>
        <taxon>Viridiplantae</taxon>
        <taxon>Streptophyta</taxon>
        <taxon>Embryophyta</taxon>
        <taxon>Tracheophyta</taxon>
        <taxon>Spermatophyta</taxon>
        <taxon>Magnoliopsida</taxon>
        <taxon>eudicotyledons</taxon>
        <taxon>Gunneridae</taxon>
        <taxon>Pentapetalae</taxon>
        <taxon>rosids</taxon>
        <taxon>fabids</taxon>
        <taxon>Fagales</taxon>
        <taxon>Fagaceae</taxon>
        <taxon>Lithocarpus</taxon>
    </lineage>
</organism>
<feature type="transmembrane region" description="Helical" evidence="1">
    <location>
        <begin position="7"/>
        <end position="26"/>
    </location>
</feature>
<feature type="transmembrane region" description="Helical" evidence="1">
    <location>
        <begin position="32"/>
        <end position="50"/>
    </location>
</feature>
<dbReference type="AlphaFoldDB" id="A0AAW2DT25"/>
<evidence type="ECO:0000313" key="3">
    <source>
        <dbReference type="Proteomes" id="UP001459277"/>
    </source>
</evidence>
<keyword evidence="1" id="KW-0472">Membrane</keyword>
<proteinExistence type="predicted"/>
<sequence>MMSKLNLWFCVLRAFNAIAVAILASLLCGESIGFVGGAGLVLGVIGLLLLKETCGTYGIFRIYAFNNKN</sequence>
<name>A0AAW2DT25_9ROSI</name>
<comment type="caution">
    <text evidence="2">The sequence shown here is derived from an EMBL/GenBank/DDBJ whole genome shotgun (WGS) entry which is preliminary data.</text>
</comment>
<protein>
    <submittedName>
        <fullName evidence="2">Uncharacterized protein</fullName>
    </submittedName>
</protein>
<keyword evidence="1" id="KW-1133">Transmembrane helix</keyword>
<accession>A0AAW2DT25</accession>
<dbReference type="EMBL" id="JAZDWU010000002">
    <property type="protein sequence ID" value="KAL0012455.1"/>
    <property type="molecule type" value="Genomic_DNA"/>
</dbReference>
<evidence type="ECO:0000313" key="2">
    <source>
        <dbReference type="EMBL" id="KAL0012455.1"/>
    </source>
</evidence>
<gene>
    <name evidence="2" type="ORF">SO802_007563</name>
</gene>
<keyword evidence="1" id="KW-0812">Transmembrane</keyword>
<reference evidence="2 3" key="1">
    <citation type="submission" date="2024-01" db="EMBL/GenBank/DDBJ databases">
        <title>A telomere-to-telomere, gap-free genome of sweet tea (Lithocarpus litseifolius).</title>
        <authorList>
            <person name="Zhou J."/>
        </authorList>
    </citation>
    <scope>NUCLEOTIDE SEQUENCE [LARGE SCALE GENOMIC DNA]</scope>
    <source>
        <strain evidence="2">Zhou-2022a</strain>
        <tissue evidence="2">Leaf</tissue>
    </source>
</reference>
<dbReference type="Proteomes" id="UP001459277">
    <property type="component" value="Unassembled WGS sequence"/>
</dbReference>
<keyword evidence="3" id="KW-1185">Reference proteome</keyword>
<evidence type="ECO:0000256" key="1">
    <source>
        <dbReference type="SAM" id="Phobius"/>
    </source>
</evidence>